<keyword evidence="3" id="KW-1185">Reference proteome</keyword>
<reference evidence="2 3" key="1">
    <citation type="journal article" date="2015" name="Sci. Rep.">
        <title>Genome of the facultative scuticociliatosis pathogen Pseudocohnilembus persalinus provides insight into its virulence through horizontal gene transfer.</title>
        <authorList>
            <person name="Xiong J."/>
            <person name="Wang G."/>
            <person name="Cheng J."/>
            <person name="Tian M."/>
            <person name="Pan X."/>
            <person name="Warren A."/>
            <person name="Jiang C."/>
            <person name="Yuan D."/>
            <person name="Miao W."/>
        </authorList>
    </citation>
    <scope>NUCLEOTIDE SEQUENCE [LARGE SCALE GENOMIC DNA]</scope>
    <source>
        <strain evidence="2">36N120E</strain>
    </source>
</reference>
<evidence type="ECO:0000313" key="3">
    <source>
        <dbReference type="Proteomes" id="UP000054937"/>
    </source>
</evidence>
<feature type="compositionally biased region" description="Basic and acidic residues" evidence="1">
    <location>
        <begin position="1"/>
        <end position="20"/>
    </location>
</feature>
<feature type="region of interest" description="Disordered" evidence="1">
    <location>
        <begin position="57"/>
        <end position="89"/>
    </location>
</feature>
<name>A0A0V0QTM7_PSEPJ</name>
<accession>A0A0V0QTM7</accession>
<dbReference type="AlphaFoldDB" id="A0A0V0QTM7"/>
<feature type="compositionally biased region" description="Basic and acidic residues" evidence="1">
    <location>
        <begin position="62"/>
        <end position="83"/>
    </location>
</feature>
<organism evidence="2 3">
    <name type="scientific">Pseudocohnilembus persalinus</name>
    <name type="common">Ciliate</name>
    <dbReference type="NCBI Taxonomy" id="266149"/>
    <lineage>
        <taxon>Eukaryota</taxon>
        <taxon>Sar</taxon>
        <taxon>Alveolata</taxon>
        <taxon>Ciliophora</taxon>
        <taxon>Intramacronucleata</taxon>
        <taxon>Oligohymenophorea</taxon>
        <taxon>Scuticociliatia</taxon>
        <taxon>Philasterida</taxon>
        <taxon>Pseudocohnilembidae</taxon>
        <taxon>Pseudocohnilembus</taxon>
    </lineage>
</organism>
<proteinExistence type="predicted"/>
<comment type="caution">
    <text evidence="2">The sequence shown here is derived from an EMBL/GenBank/DDBJ whole genome shotgun (WGS) entry which is preliminary data.</text>
</comment>
<evidence type="ECO:0000313" key="2">
    <source>
        <dbReference type="EMBL" id="KRX05558.1"/>
    </source>
</evidence>
<dbReference type="EMBL" id="LDAU01000106">
    <property type="protein sequence ID" value="KRX05558.1"/>
    <property type="molecule type" value="Genomic_DNA"/>
</dbReference>
<evidence type="ECO:0000256" key="1">
    <source>
        <dbReference type="SAM" id="MobiDB-lite"/>
    </source>
</evidence>
<dbReference type="InParanoid" id="A0A0V0QTM7"/>
<protein>
    <submittedName>
        <fullName evidence="2">Uncharacterized protein</fullName>
    </submittedName>
</protein>
<feature type="region of interest" description="Disordered" evidence="1">
    <location>
        <begin position="1"/>
        <end position="28"/>
    </location>
</feature>
<dbReference type="Proteomes" id="UP000054937">
    <property type="component" value="Unassembled WGS sequence"/>
</dbReference>
<gene>
    <name evidence="2" type="ORF">PPERSA_12736</name>
</gene>
<sequence>MQDKKQKSKQKQGDIFKEKSQNNNCIFTNPIENKQNSILNKEEILLHLRRNLMNQKTLLPQKKIDNLDENYKKNSKKNPEKLEQQNTNPHLQYSFNQIYQIKNQDKSKQRFAKNTKISKNYETILKQKMGILMDILQIEDIQEEED</sequence>